<dbReference type="EMBL" id="SOCE01000002">
    <property type="protein sequence ID" value="TDU83157.1"/>
    <property type="molecule type" value="Genomic_DNA"/>
</dbReference>
<keyword evidence="1 9" id="KW-0547">Nucleotide-binding</keyword>
<comment type="caution">
    <text evidence="11">The sequence shown here is derived from an EMBL/GenBank/DDBJ whole genome shotgun (WGS) entry which is preliminary data.</text>
</comment>
<name>A0A4R7SXG8_9ACTN</name>
<dbReference type="Pfam" id="PF13361">
    <property type="entry name" value="UvrD_C"/>
    <property type="match status" value="1"/>
</dbReference>
<dbReference type="SUPFAM" id="SSF52540">
    <property type="entry name" value="P-loop containing nucleoside triphosphate hydrolases"/>
    <property type="match status" value="1"/>
</dbReference>
<comment type="catalytic activity">
    <reaction evidence="6">
        <text>Couples ATP hydrolysis with the unwinding of duplex DNA by translocating in the 3'-5' direction.</text>
        <dbReference type="EC" id="5.6.2.4"/>
    </reaction>
</comment>
<evidence type="ECO:0000256" key="2">
    <source>
        <dbReference type="ARBA" id="ARBA00022801"/>
    </source>
</evidence>
<reference evidence="11 12" key="1">
    <citation type="submission" date="2019-03" db="EMBL/GenBank/DDBJ databases">
        <title>Genomic Encyclopedia of Type Strains, Phase III (KMG-III): the genomes of soil and plant-associated and newly described type strains.</title>
        <authorList>
            <person name="Whitman W."/>
        </authorList>
    </citation>
    <scope>NUCLEOTIDE SEQUENCE [LARGE SCALE GENOMIC DNA]</scope>
    <source>
        <strain evidence="11 12">VKM Ac-2575</strain>
    </source>
</reference>
<comment type="catalytic activity">
    <reaction evidence="8">
        <text>ATP + H2O = ADP + phosphate + H(+)</text>
        <dbReference type="Rhea" id="RHEA:13065"/>
        <dbReference type="ChEBI" id="CHEBI:15377"/>
        <dbReference type="ChEBI" id="CHEBI:15378"/>
        <dbReference type="ChEBI" id="CHEBI:30616"/>
        <dbReference type="ChEBI" id="CHEBI:43474"/>
        <dbReference type="ChEBI" id="CHEBI:456216"/>
        <dbReference type="EC" id="5.6.2.4"/>
    </reaction>
</comment>
<evidence type="ECO:0000256" key="8">
    <source>
        <dbReference type="ARBA" id="ARBA00048988"/>
    </source>
</evidence>
<keyword evidence="4 9" id="KW-0067">ATP-binding</keyword>
<evidence type="ECO:0000256" key="6">
    <source>
        <dbReference type="ARBA" id="ARBA00034617"/>
    </source>
</evidence>
<evidence type="ECO:0000256" key="4">
    <source>
        <dbReference type="ARBA" id="ARBA00022840"/>
    </source>
</evidence>
<accession>A0A4R7SXG8</accession>
<organism evidence="11 12">
    <name type="scientific">Kribbella voronezhensis</name>
    <dbReference type="NCBI Taxonomy" id="2512212"/>
    <lineage>
        <taxon>Bacteria</taxon>
        <taxon>Bacillati</taxon>
        <taxon>Actinomycetota</taxon>
        <taxon>Actinomycetes</taxon>
        <taxon>Propionibacteriales</taxon>
        <taxon>Kribbellaceae</taxon>
        <taxon>Kribbella</taxon>
    </lineage>
</organism>
<dbReference type="Proteomes" id="UP000295151">
    <property type="component" value="Unassembled WGS sequence"/>
</dbReference>
<evidence type="ECO:0000256" key="3">
    <source>
        <dbReference type="ARBA" id="ARBA00022806"/>
    </source>
</evidence>
<evidence type="ECO:0000256" key="1">
    <source>
        <dbReference type="ARBA" id="ARBA00022741"/>
    </source>
</evidence>
<keyword evidence="3 9" id="KW-0347">Helicase</keyword>
<evidence type="ECO:0000256" key="7">
    <source>
        <dbReference type="ARBA" id="ARBA00034808"/>
    </source>
</evidence>
<dbReference type="GO" id="GO:0043138">
    <property type="term" value="F:3'-5' DNA helicase activity"/>
    <property type="evidence" value="ECO:0007669"/>
    <property type="project" value="UniProtKB-EC"/>
</dbReference>
<dbReference type="Gene3D" id="3.40.50.300">
    <property type="entry name" value="P-loop containing nucleotide triphosphate hydrolases"/>
    <property type="match status" value="2"/>
</dbReference>
<dbReference type="GO" id="GO:0003677">
    <property type="term" value="F:DNA binding"/>
    <property type="evidence" value="ECO:0007669"/>
    <property type="project" value="InterPro"/>
</dbReference>
<dbReference type="CDD" id="cd17932">
    <property type="entry name" value="DEXQc_UvrD"/>
    <property type="match status" value="1"/>
</dbReference>
<dbReference type="InterPro" id="IPR000212">
    <property type="entry name" value="DNA_helicase_UvrD/REP"/>
</dbReference>
<proteinExistence type="predicted"/>
<keyword evidence="12" id="KW-1185">Reference proteome</keyword>
<evidence type="ECO:0000259" key="10">
    <source>
        <dbReference type="PROSITE" id="PS51198"/>
    </source>
</evidence>
<protein>
    <recommendedName>
        <fullName evidence="7">DNA 3'-5' helicase</fullName>
        <ecNumber evidence="7">5.6.2.4</ecNumber>
    </recommendedName>
</protein>
<dbReference type="RefSeq" id="WP_133982215.1">
    <property type="nucleotide sequence ID" value="NZ_SOCE01000002.1"/>
</dbReference>
<dbReference type="InterPro" id="IPR014016">
    <property type="entry name" value="UvrD-like_ATP-bd"/>
</dbReference>
<gene>
    <name evidence="11" type="ORF">EV138_5617</name>
</gene>
<feature type="binding site" evidence="9">
    <location>
        <begin position="31"/>
        <end position="38"/>
    </location>
    <ligand>
        <name>ATP</name>
        <dbReference type="ChEBI" id="CHEBI:30616"/>
    </ligand>
</feature>
<evidence type="ECO:0000313" key="11">
    <source>
        <dbReference type="EMBL" id="TDU83157.1"/>
    </source>
</evidence>
<dbReference type="EC" id="5.6.2.4" evidence="7"/>
<dbReference type="PANTHER" id="PTHR11070">
    <property type="entry name" value="UVRD / RECB / PCRA DNA HELICASE FAMILY MEMBER"/>
    <property type="match status" value="1"/>
</dbReference>
<dbReference type="OrthoDB" id="3196525at2"/>
<dbReference type="PROSITE" id="PS51198">
    <property type="entry name" value="UVRD_HELICASE_ATP_BIND"/>
    <property type="match status" value="1"/>
</dbReference>
<evidence type="ECO:0000313" key="12">
    <source>
        <dbReference type="Proteomes" id="UP000295151"/>
    </source>
</evidence>
<dbReference type="GO" id="GO:0005524">
    <property type="term" value="F:ATP binding"/>
    <property type="evidence" value="ECO:0007669"/>
    <property type="project" value="UniProtKB-UniRule"/>
</dbReference>
<sequence length="643" mass="72063">MTVTSDVRLTLTAEQQAVVTQPWDGWTLVTAGAGAGKTTTLTYRLEHLTAVEELEASEILVLSFSRSAVRELRERVDRLAVTARRVRAYTFDSWALSLLLQQDPGREDLTSLSFDKRIKMATEAIEAGLIEQTEIGRPAHVVIDEVQDLVGVRRELVEALLDRFGGDSGFTVVGDAAQAIYGFQVSDTRERAAETNRFFDWLRSSFGVELVELRLTDNFRAVTSEARLALPYGRRLQDLPREQSDADAKATAIHYELRALLERVIDFGSFDDGFVRDSLLDYAGTTAILCRDNGQALLLSKELGDNGVDHRIQRSARDRLAPEWLADILVATSAAAIAEDRFLEIMTTLTTPDGLDVTRAWRSMLRVAGARGQLDLSSLHRAIAEDRLPDELTCQFAHRITVSTIHRAKGLEFDRVLVLTPGALPDGRADNDPPAEARLLYVALTRARHDLYRISRDRDWMVRKFAHGYPPMERWYRGGGRGPQARWKRYGMEAAGLDINREVPAGADEPTSDPVGTQRYLTDCVRSGDAVELRRLHDLPMSAIETPQYGLFHEGRPIGSTSERFRQDLWRLLKVSRDWKVERWPLRITELRIDALETVAGSPAVAKRFGLNDRGVWLAPRLCGLGRFEWHGGSSELEGGFDA</sequence>
<keyword evidence="5" id="KW-0413">Isomerase</keyword>
<evidence type="ECO:0000256" key="5">
    <source>
        <dbReference type="ARBA" id="ARBA00023235"/>
    </source>
</evidence>
<evidence type="ECO:0000256" key="9">
    <source>
        <dbReference type="PROSITE-ProRule" id="PRU00560"/>
    </source>
</evidence>
<dbReference type="InterPro" id="IPR014017">
    <property type="entry name" value="DNA_helicase_UvrD-like_C"/>
</dbReference>
<dbReference type="Pfam" id="PF13245">
    <property type="entry name" value="AAA_19"/>
    <property type="match status" value="1"/>
</dbReference>
<dbReference type="GO" id="GO:0016887">
    <property type="term" value="F:ATP hydrolysis activity"/>
    <property type="evidence" value="ECO:0007669"/>
    <property type="project" value="RHEA"/>
</dbReference>
<keyword evidence="2 9" id="KW-0378">Hydrolase</keyword>
<feature type="domain" description="UvrD-like helicase ATP-binding" evidence="10">
    <location>
        <begin position="10"/>
        <end position="528"/>
    </location>
</feature>
<dbReference type="AlphaFoldDB" id="A0A4R7SXG8"/>
<dbReference type="InterPro" id="IPR027417">
    <property type="entry name" value="P-loop_NTPase"/>
</dbReference>